<dbReference type="EMBL" id="RZNY01000001">
    <property type="protein sequence ID" value="RUT48588.1"/>
    <property type="molecule type" value="Genomic_DNA"/>
</dbReference>
<dbReference type="Pfam" id="PF04531">
    <property type="entry name" value="Phage_holin_1"/>
    <property type="match status" value="1"/>
</dbReference>
<evidence type="ECO:0000313" key="2">
    <source>
        <dbReference type="EMBL" id="RUT48588.1"/>
    </source>
</evidence>
<gene>
    <name evidence="2" type="ORF">EJP82_01205</name>
</gene>
<keyword evidence="1" id="KW-0812">Transmembrane</keyword>
<proteinExistence type="predicted"/>
<feature type="transmembrane region" description="Helical" evidence="1">
    <location>
        <begin position="12"/>
        <end position="34"/>
    </location>
</feature>
<evidence type="ECO:0008006" key="4">
    <source>
        <dbReference type="Google" id="ProtNLM"/>
    </source>
</evidence>
<comment type="caution">
    <text evidence="2">The sequence shown here is derived from an EMBL/GenBank/DDBJ whole genome shotgun (WGS) entry which is preliminary data.</text>
</comment>
<keyword evidence="1" id="KW-0472">Membrane</keyword>
<dbReference type="AlphaFoldDB" id="A0A3S1DVX6"/>
<evidence type="ECO:0000313" key="3">
    <source>
        <dbReference type="Proteomes" id="UP000279446"/>
    </source>
</evidence>
<organism evidence="2 3">
    <name type="scientific">Paenibacillus anaericanus</name>
    <dbReference type="NCBI Taxonomy" id="170367"/>
    <lineage>
        <taxon>Bacteria</taxon>
        <taxon>Bacillati</taxon>
        <taxon>Bacillota</taxon>
        <taxon>Bacilli</taxon>
        <taxon>Bacillales</taxon>
        <taxon>Paenibacillaceae</taxon>
        <taxon>Paenibacillus</taxon>
    </lineage>
</organism>
<sequence>MAKMNKQRWRNYALWISVVSQALLLIQLVGHLTGSFDLTDVMRQEVITIVDVALGLLATLGIVSNPTKPNSGGYNL</sequence>
<evidence type="ECO:0000256" key="1">
    <source>
        <dbReference type="SAM" id="Phobius"/>
    </source>
</evidence>
<keyword evidence="3" id="KW-1185">Reference proteome</keyword>
<dbReference type="InterPro" id="IPR006485">
    <property type="entry name" value="Phage-like_holin"/>
</dbReference>
<dbReference type="Proteomes" id="UP000279446">
    <property type="component" value="Unassembled WGS sequence"/>
</dbReference>
<keyword evidence="1" id="KW-1133">Transmembrane helix</keyword>
<name>A0A3S1DVX6_9BACL</name>
<accession>A0A3S1DVX6</accession>
<reference evidence="2 3" key="1">
    <citation type="submission" date="2018-12" db="EMBL/GenBank/DDBJ databases">
        <authorList>
            <person name="Sun L."/>
            <person name="Chen Z."/>
        </authorList>
    </citation>
    <scope>NUCLEOTIDE SEQUENCE [LARGE SCALE GENOMIC DNA]</scope>
    <source>
        <strain evidence="2 3">DSM 15890</strain>
    </source>
</reference>
<dbReference type="OrthoDB" id="2629476at2"/>
<feature type="transmembrane region" description="Helical" evidence="1">
    <location>
        <begin position="46"/>
        <end position="63"/>
    </location>
</feature>
<protein>
    <recommendedName>
        <fullName evidence="4">Phage holin</fullName>
    </recommendedName>
</protein>